<accession>A0AA91B6T3</accession>
<sequence length="94" mass="10678">MGAVNDIQEATSVAIESLRELNDKAKDVTVEEAIFNNGNIEVTLSYAEGDLPEDVTPSVKLLSLLGERRKWRVFIIDKNFKTFKGFKAYNRDRK</sequence>
<evidence type="ECO:0000313" key="1">
    <source>
        <dbReference type="EMBL" id="NIL26092.1"/>
    </source>
</evidence>
<comment type="caution">
    <text evidence="1">The sequence shown here is derived from an EMBL/GenBank/DDBJ whole genome shotgun (WGS) entry which is preliminary data.</text>
</comment>
<evidence type="ECO:0000313" key="2">
    <source>
        <dbReference type="Proteomes" id="UP000698240"/>
    </source>
</evidence>
<organism evidence="1 2">
    <name type="scientific">Yersinia massiliensis</name>
    <dbReference type="NCBI Taxonomy" id="419257"/>
    <lineage>
        <taxon>Bacteria</taxon>
        <taxon>Pseudomonadati</taxon>
        <taxon>Pseudomonadota</taxon>
        <taxon>Gammaproteobacteria</taxon>
        <taxon>Enterobacterales</taxon>
        <taxon>Yersiniaceae</taxon>
        <taxon>Yersinia</taxon>
    </lineage>
</organism>
<proteinExistence type="predicted"/>
<dbReference type="AlphaFoldDB" id="A0AA91B6T3"/>
<dbReference type="Proteomes" id="UP000698240">
    <property type="component" value="Unassembled WGS sequence"/>
</dbReference>
<gene>
    <name evidence="1" type="ORF">HB980_05945</name>
</gene>
<dbReference type="RefSeq" id="WP_167311243.1">
    <property type="nucleotide sequence ID" value="NZ_CP110790.1"/>
</dbReference>
<protein>
    <submittedName>
        <fullName evidence="1">Uncharacterized protein</fullName>
    </submittedName>
</protein>
<dbReference type="EMBL" id="JAASAN010000002">
    <property type="protein sequence ID" value="NIL26092.1"/>
    <property type="molecule type" value="Genomic_DNA"/>
</dbReference>
<name>A0AA91B6T3_9GAMM</name>
<reference evidence="1" key="1">
    <citation type="submission" date="2020-03" db="EMBL/GenBank/DDBJ databases">
        <authorList>
            <person name="Kislichkina A."/>
            <person name="Dentovskaya S."/>
            <person name="Shaikhutdinov R."/>
            <person name="Ivanov S."/>
            <person name="Sizova A."/>
            <person name="Solomentsev V."/>
            <person name="Bogun A."/>
        </authorList>
    </citation>
    <scope>NUCLEOTIDE SEQUENCE</scope>
    <source>
        <strain evidence="1">SCPM-O-B-8025</strain>
    </source>
</reference>